<evidence type="ECO:0000313" key="2">
    <source>
        <dbReference type="EMBL" id="TDH64633.1"/>
    </source>
</evidence>
<comment type="caution">
    <text evidence="2">The sequence shown here is derived from an EMBL/GenBank/DDBJ whole genome shotgun (WGS) entry which is preliminary data.</text>
</comment>
<dbReference type="EMBL" id="SMSJ01000001">
    <property type="protein sequence ID" value="TDH64633.1"/>
    <property type="molecule type" value="Genomic_DNA"/>
</dbReference>
<evidence type="ECO:0008006" key="4">
    <source>
        <dbReference type="Google" id="ProtNLM"/>
    </source>
</evidence>
<feature type="transmembrane region" description="Helical" evidence="1">
    <location>
        <begin position="46"/>
        <end position="63"/>
    </location>
</feature>
<keyword evidence="1" id="KW-0812">Transmembrane</keyword>
<reference evidence="2 3" key="1">
    <citation type="journal article" date="2016" name="J. Microbiol.">
        <title>Dankookia rubra gen. nov., sp. nov., an alphaproteobacterium isolated from sediment of a shallow stream.</title>
        <authorList>
            <person name="Kim W.H."/>
            <person name="Kim D.H."/>
            <person name="Kang K."/>
            <person name="Ahn T.Y."/>
        </authorList>
    </citation>
    <scope>NUCLEOTIDE SEQUENCE [LARGE SCALE GENOMIC DNA]</scope>
    <source>
        <strain evidence="2 3">JCM30602</strain>
    </source>
</reference>
<dbReference type="OrthoDB" id="7284561at2"/>
<name>A0A4R5QND5_9PROT</name>
<feature type="transmembrane region" description="Helical" evidence="1">
    <location>
        <begin position="15"/>
        <end position="34"/>
    </location>
</feature>
<dbReference type="Proteomes" id="UP000295096">
    <property type="component" value="Unassembled WGS sequence"/>
</dbReference>
<evidence type="ECO:0000313" key="3">
    <source>
        <dbReference type="Proteomes" id="UP000295096"/>
    </source>
</evidence>
<proteinExistence type="predicted"/>
<gene>
    <name evidence="2" type="ORF">E2C06_01435</name>
</gene>
<dbReference type="AlphaFoldDB" id="A0A4R5QND5"/>
<keyword evidence="1" id="KW-1133">Transmembrane helix</keyword>
<protein>
    <recommendedName>
        <fullName evidence="4">DUF2842 domain-containing protein</fullName>
    </recommendedName>
</protein>
<keyword evidence="1" id="KW-0472">Membrane</keyword>
<evidence type="ECO:0000256" key="1">
    <source>
        <dbReference type="SAM" id="Phobius"/>
    </source>
</evidence>
<dbReference type="RefSeq" id="WP_133286789.1">
    <property type="nucleotide sequence ID" value="NZ_SMSJ01000001.1"/>
</dbReference>
<accession>A0A4R5QND5</accession>
<keyword evidence="3" id="KW-1185">Reference proteome</keyword>
<organism evidence="2 3">
    <name type="scientific">Dankookia rubra</name>
    <dbReference type="NCBI Taxonomy" id="1442381"/>
    <lineage>
        <taxon>Bacteria</taxon>
        <taxon>Pseudomonadati</taxon>
        <taxon>Pseudomonadota</taxon>
        <taxon>Alphaproteobacteria</taxon>
        <taxon>Acetobacterales</taxon>
        <taxon>Roseomonadaceae</taxon>
        <taxon>Dankookia</taxon>
    </lineage>
</organism>
<sequence length="75" mass="8418">MREASRPQARAEQRALAVAVVWMLAVQLGCVVLWDAGWLARQAALIHWLIVGVLPPALALWGMRQPDPEVVRRPR</sequence>